<feature type="chain" id="PRO_5006133307" description="Nbr1 FW domain-containing protein" evidence="1">
    <location>
        <begin position="26"/>
        <end position="253"/>
    </location>
</feature>
<dbReference type="PROSITE" id="PS51257">
    <property type="entry name" value="PROKAR_LIPOPROTEIN"/>
    <property type="match status" value="1"/>
</dbReference>
<evidence type="ECO:0000256" key="1">
    <source>
        <dbReference type="SAM" id="SignalP"/>
    </source>
</evidence>
<dbReference type="InterPro" id="IPR032350">
    <property type="entry name" value="Nbr1_FW"/>
</dbReference>
<dbReference type="Pfam" id="PF16158">
    <property type="entry name" value="N_BRCA1_IG"/>
    <property type="match status" value="1"/>
</dbReference>
<dbReference type="RefSeq" id="WP_062423253.1">
    <property type="nucleotide sequence ID" value="NZ_BBYA01000014.1"/>
</dbReference>
<evidence type="ECO:0000313" key="3">
    <source>
        <dbReference type="EMBL" id="KPL74736.1"/>
    </source>
</evidence>
<sequence>MKSNSLRLISLLFMVVTLSGCGSSASPSAPVAEGPTVDPNLVFTSGAQTVVAQITLDAASRPVPTAAIPVTPTAETLPTLAPLATVEGGAAQPPAGAAVTPGAVIDQNATLPAAPALPTMTNLSTLAPAASLAPAAPAGTVVAQIPDKLQWVSNIPADKSKIPAGKPFKITWKLQNIGTTTWTNSYSFKFYAGTQLSKAAAYPITKDVKPNTSIDFTVDCVAPATPGEVYSLWVLQRSDGLNVGKFDITLTVQ</sequence>
<keyword evidence="1" id="KW-0732">Signal</keyword>
<gene>
    <name evidence="3" type="ORF">ADM99_01260</name>
</gene>
<dbReference type="CDD" id="cd14947">
    <property type="entry name" value="NBR1_like"/>
    <property type="match status" value="1"/>
</dbReference>
<dbReference type="EMBL" id="LGCK01000002">
    <property type="protein sequence ID" value="KPL74736.1"/>
    <property type="molecule type" value="Genomic_DNA"/>
</dbReference>
<organism evidence="3 4">
    <name type="scientific">Leptolinea tardivitalis</name>
    <dbReference type="NCBI Taxonomy" id="229920"/>
    <lineage>
        <taxon>Bacteria</taxon>
        <taxon>Bacillati</taxon>
        <taxon>Chloroflexota</taxon>
        <taxon>Anaerolineae</taxon>
        <taxon>Anaerolineales</taxon>
        <taxon>Anaerolineaceae</taxon>
        <taxon>Leptolinea</taxon>
    </lineage>
</organism>
<protein>
    <recommendedName>
        <fullName evidence="2">Nbr1 FW domain-containing protein</fullName>
    </recommendedName>
</protein>
<dbReference type="AlphaFoldDB" id="A0A0P6XZW9"/>
<dbReference type="Proteomes" id="UP000050430">
    <property type="component" value="Unassembled WGS sequence"/>
</dbReference>
<accession>A0A0P6XZW9</accession>
<dbReference type="Gene3D" id="2.60.40.10">
    <property type="entry name" value="Immunoglobulins"/>
    <property type="match status" value="1"/>
</dbReference>
<keyword evidence="4" id="KW-1185">Reference proteome</keyword>
<dbReference type="InterPro" id="IPR013783">
    <property type="entry name" value="Ig-like_fold"/>
</dbReference>
<comment type="caution">
    <text evidence="3">The sequence shown here is derived from an EMBL/GenBank/DDBJ whole genome shotgun (WGS) entry which is preliminary data.</text>
</comment>
<dbReference type="STRING" id="229920.ADM99_01260"/>
<feature type="signal peptide" evidence="1">
    <location>
        <begin position="1"/>
        <end position="25"/>
    </location>
</feature>
<proteinExistence type="predicted"/>
<name>A0A0P6XZW9_9CHLR</name>
<evidence type="ECO:0000259" key="2">
    <source>
        <dbReference type="Pfam" id="PF16158"/>
    </source>
</evidence>
<evidence type="ECO:0000313" key="4">
    <source>
        <dbReference type="Proteomes" id="UP000050430"/>
    </source>
</evidence>
<feature type="domain" description="Nbr1 FW" evidence="2">
    <location>
        <begin position="158"/>
        <end position="245"/>
    </location>
</feature>
<dbReference type="OrthoDB" id="166916at2"/>
<reference evidence="3 4" key="1">
    <citation type="submission" date="2015-07" db="EMBL/GenBank/DDBJ databases">
        <title>Genome sequence of Leptolinea tardivitalis DSM 16556.</title>
        <authorList>
            <person name="Hemp J."/>
            <person name="Ward L.M."/>
            <person name="Pace L.A."/>
            <person name="Fischer W.W."/>
        </authorList>
    </citation>
    <scope>NUCLEOTIDE SEQUENCE [LARGE SCALE GENOMIC DNA]</scope>
    <source>
        <strain evidence="3 4">YMTK-2</strain>
    </source>
</reference>